<dbReference type="Proteomes" id="UP000595362">
    <property type="component" value="Chromosome"/>
</dbReference>
<reference evidence="3 4" key="1">
    <citation type="submission" date="2020-07" db="EMBL/GenBank/DDBJ databases">
        <title>Huge and variable diversity of episymbiotic CPR bacteria and DPANN archaea in groundwater ecosystems.</title>
        <authorList>
            <person name="He C.Y."/>
            <person name="Keren R."/>
            <person name="Whittaker M."/>
            <person name="Farag I.F."/>
            <person name="Doudna J."/>
            <person name="Cate J.H.D."/>
            <person name="Banfield J.F."/>
        </authorList>
    </citation>
    <scope>NUCLEOTIDE SEQUENCE [LARGE SCALE GENOMIC DNA]</scope>
    <source>
        <strain evidence="3">NC_groundwater_70_Ag_B-0.1um_54_66</strain>
    </source>
</reference>
<evidence type="ECO:0000256" key="1">
    <source>
        <dbReference type="SAM" id="SignalP"/>
    </source>
</evidence>
<proteinExistence type="predicted"/>
<protein>
    <submittedName>
        <fullName evidence="3">DUF2059 domain-containing protein</fullName>
    </submittedName>
</protein>
<accession>A0A7T5UJ11</accession>
<evidence type="ECO:0000259" key="2">
    <source>
        <dbReference type="Pfam" id="PF09832"/>
    </source>
</evidence>
<evidence type="ECO:0000313" key="4">
    <source>
        <dbReference type="Proteomes" id="UP000595362"/>
    </source>
</evidence>
<feature type="chain" id="PRO_5032877284" evidence="1">
    <location>
        <begin position="23"/>
        <end position="155"/>
    </location>
</feature>
<feature type="domain" description="DUF2059" evidence="2">
    <location>
        <begin position="84"/>
        <end position="134"/>
    </location>
</feature>
<dbReference type="EMBL" id="CP066681">
    <property type="protein sequence ID" value="QQG37248.1"/>
    <property type="molecule type" value="Genomic_DNA"/>
</dbReference>
<organism evidence="3 4">
    <name type="scientific">Micavibrio aeruginosavorus</name>
    <dbReference type="NCBI Taxonomy" id="349221"/>
    <lineage>
        <taxon>Bacteria</taxon>
        <taxon>Pseudomonadati</taxon>
        <taxon>Bdellovibrionota</taxon>
        <taxon>Bdellovibrionia</taxon>
        <taxon>Bdellovibrionales</taxon>
        <taxon>Pseudobdellovibrionaceae</taxon>
        <taxon>Micavibrio</taxon>
    </lineage>
</organism>
<dbReference type="InterPro" id="IPR018637">
    <property type="entry name" value="DUF2059"/>
</dbReference>
<sequence>MFSKAFLTAGFLLVIAAGSAFAQEGDYAERKALAEKLATVNPVARMMESAVLRVASEWGLSEKEKFQREMMDNLDIAGVEKTSVQAMADTFTKEELEVMLAYYSAPEARKIAEKMPVYQGLIQPAIAREMDRVLMKLRTGYEAQMKGAAPPPATP</sequence>
<dbReference type="Pfam" id="PF09832">
    <property type="entry name" value="DUF2059"/>
    <property type="match status" value="1"/>
</dbReference>
<dbReference type="AlphaFoldDB" id="A0A7T5UJ11"/>
<feature type="signal peptide" evidence="1">
    <location>
        <begin position="1"/>
        <end position="22"/>
    </location>
</feature>
<evidence type="ECO:0000313" key="3">
    <source>
        <dbReference type="EMBL" id="QQG37248.1"/>
    </source>
</evidence>
<gene>
    <name evidence="3" type="ORF">HYS17_05665</name>
</gene>
<keyword evidence="1" id="KW-0732">Signal</keyword>
<name>A0A7T5UJ11_9BACT</name>